<organism evidence="3">
    <name type="scientific">Perkinsus marinus (strain ATCC 50983 / TXsc)</name>
    <dbReference type="NCBI Taxonomy" id="423536"/>
    <lineage>
        <taxon>Eukaryota</taxon>
        <taxon>Sar</taxon>
        <taxon>Alveolata</taxon>
        <taxon>Perkinsozoa</taxon>
        <taxon>Perkinsea</taxon>
        <taxon>Perkinsida</taxon>
        <taxon>Perkinsidae</taxon>
        <taxon>Perkinsus</taxon>
    </lineage>
</organism>
<keyword evidence="3" id="KW-1185">Reference proteome</keyword>
<reference evidence="2 3" key="1">
    <citation type="submission" date="2008-07" db="EMBL/GenBank/DDBJ databases">
        <authorList>
            <person name="El-Sayed N."/>
            <person name="Caler E."/>
            <person name="Inman J."/>
            <person name="Amedeo P."/>
            <person name="Hass B."/>
            <person name="Wortman J."/>
        </authorList>
    </citation>
    <scope>NUCLEOTIDE SEQUENCE [LARGE SCALE GENOMIC DNA]</scope>
    <source>
        <strain evidence="3">ATCC 50983 / TXsc</strain>
    </source>
</reference>
<feature type="signal peptide" evidence="1">
    <location>
        <begin position="1"/>
        <end position="15"/>
    </location>
</feature>
<keyword evidence="1" id="KW-0732">Signal</keyword>
<dbReference type="Proteomes" id="UP000007800">
    <property type="component" value="Unassembled WGS sequence"/>
</dbReference>
<evidence type="ECO:0000313" key="3">
    <source>
        <dbReference type="Proteomes" id="UP000007800"/>
    </source>
</evidence>
<accession>C5LQ91</accession>
<feature type="chain" id="PRO_5013311271" evidence="1">
    <location>
        <begin position="16"/>
        <end position="190"/>
    </location>
</feature>
<dbReference type="InParanoid" id="C5LQ91"/>
<sequence length="190" mass="21630">MLRLICLLSFREVWASPWELLTGGSCVWVDGLGCEISYQGECDAYHNLRDVDLRKLNALDSFYYETRCNYCSNITDQQKCSSSDMCTWTAGACSFPKHMVASMSLEDCELPFKGVQSASFIQHEITVHKACRDVGNEELCQETNACLWNHGKCSRDIWIVMKSCCPWLEPIYSKAFACRQKSWSPVECVS</sequence>
<dbReference type="GeneID" id="9057788"/>
<dbReference type="EMBL" id="GG684483">
    <property type="protein sequence ID" value="EER01100.1"/>
    <property type="molecule type" value="Genomic_DNA"/>
</dbReference>
<dbReference type="RefSeq" id="XP_002768382.1">
    <property type="nucleotide sequence ID" value="XM_002768336.1"/>
</dbReference>
<dbReference type="OrthoDB" id="10516867at2759"/>
<evidence type="ECO:0000313" key="2">
    <source>
        <dbReference type="EMBL" id="EER01100.1"/>
    </source>
</evidence>
<proteinExistence type="predicted"/>
<gene>
    <name evidence="2" type="ORF">Pmar_PMAR008649</name>
</gene>
<dbReference type="OMA" id="WASPWEL"/>
<dbReference type="AlphaFoldDB" id="C5LQ91"/>
<name>C5LQ91_PERM5</name>
<protein>
    <submittedName>
        <fullName evidence="2">Uncharacterized protein</fullName>
    </submittedName>
</protein>
<evidence type="ECO:0000256" key="1">
    <source>
        <dbReference type="SAM" id="SignalP"/>
    </source>
</evidence>